<dbReference type="CDD" id="cd17535">
    <property type="entry name" value="REC_NarL-like"/>
    <property type="match status" value="1"/>
</dbReference>
<dbReference type="InterPro" id="IPR001789">
    <property type="entry name" value="Sig_transdc_resp-reg_receiver"/>
</dbReference>
<dbReference type="SMART" id="SM00448">
    <property type="entry name" value="REC"/>
    <property type="match status" value="1"/>
</dbReference>
<proteinExistence type="predicted"/>
<accession>A0ABP4R1I2</accession>
<feature type="modified residue" description="4-aspartylphosphate" evidence="5">
    <location>
        <position position="56"/>
    </location>
</feature>
<dbReference type="PROSITE" id="PS50110">
    <property type="entry name" value="RESPONSE_REGULATORY"/>
    <property type="match status" value="1"/>
</dbReference>
<reference evidence="9" key="1">
    <citation type="journal article" date="2019" name="Int. J. Syst. Evol. Microbiol.">
        <title>The Global Catalogue of Microorganisms (GCM) 10K type strain sequencing project: providing services to taxonomists for standard genome sequencing and annotation.</title>
        <authorList>
            <consortium name="The Broad Institute Genomics Platform"/>
            <consortium name="The Broad Institute Genome Sequencing Center for Infectious Disease"/>
            <person name="Wu L."/>
            <person name="Ma J."/>
        </authorList>
    </citation>
    <scope>NUCLEOTIDE SEQUENCE [LARGE SCALE GENOMIC DNA]</scope>
    <source>
        <strain evidence="9">JCM 13929</strain>
    </source>
</reference>
<dbReference type="InterPro" id="IPR016032">
    <property type="entry name" value="Sig_transdc_resp-reg_C-effctor"/>
</dbReference>
<name>A0ABP4R1I2_9ACTN</name>
<gene>
    <name evidence="8" type="ORF">GCM10009733_031550</name>
</gene>
<dbReference type="PROSITE" id="PS00622">
    <property type="entry name" value="HTH_LUXR_1"/>
    <property type="match status" value="1"/>
</dbReference>
<keyword evidence="4" id="KW-0804">Transcription</keyword>
<dbReference type="Gene3D" id="3.40.50.2300">
    <property type="match status" value="1"/>
</dbReference>
<dbReference type="EMBL" id="BAAAMU010000019">
    <property type="protein sequence ID" value="GAA1632311.1"/>
    <property type="molecule type" value="Genomic_DNA"/>
</dbReference>
<evidence type="ECO:0000256" key="4">
    <source>
        <dbReference type="ARBA" id="ARBA00023163"/>
    </source>
</evidence>
<dbReference type="Pfam" id="PF00196">
    <property type="entry name" value="GerE"/>
    <property type="match status" value="1"/>
</dbReference>
<comment type="caution">
    <text evidence="8">The sequence shown here is derived from an EMBL/GenBank/DDBJ whole genome shotgun (WGS) entry which is preliminary data.</text>
</comment>
<dbReference type="PRINTS" id="PR00038">
    <property type="entry name" value="HTHLUXR"/>
</dbReference>
<dbReference type="InterPro" id="IPR039420">
    <property type="entry name" value="WalR-like"/>
</dbReference>
<dbReference type="SUPFAM" id="SSF52172">
    <property type="entry name" value="CheY-like"/>
    <property type="match status" value="1"/>
</dbReference>
<dbReference type="PROSITE" id="PS50043">
    <property type="entry name" value="HTH_LUXR_2"/>
    <property type="match status" value="1"/>
</dbReference>
<keyword evidence="3" id="KW-0238">DNA-binding</keyword>
<dbReference type="SUPFAM" id="SSF46894">
    <property type="entry name" value="C-terminal effector domain of the bipartite response regulators"/>
    <property type="match status" value="1"/>
</dbReference>
<protein>
    <submittedName>
        <fullName evidence="8">Response regulator transcription factor</fullName>
    </submittedName>
</protein>
<evidence type="ECO:0000259" key="7">
    <source>
        <dbReference type="PROSITE" id="PS50110"/>
    </source>
</evidence>
<evidence type="ECO:0000313" key="8">
    <source>
        <dbReference type="EMBL" id="GAA1632311.1"/>
    </source>
</evidence>
<dbReference type="Proteomes" id="UP001500064">
    <property type="component" value="Unassembled WGS sequence"/>
</dbReference>
<feature type="domain" description="Response regulatory" evidence="7">
    <location>
        <begin position="5"/>
        <end position="121"/>
    </location>
</feature>
<evidence type="ECO:0000256" key="5">
    <source>
        <dbReference type="PROSITE-ProRule" id="PRU00169"/>
    </source>
</evidence>
<feature type="domain" description="HTH luxR-type" evidence="6">
    <location>
        <begin position="150"/>
        <end position="215"/>
    </location>
</feature>
<dbReference type="Pfam" id="PF00072">
    <property type="entry name" value="Response_reg"/>
    <property type="match status" value="1"/>
</dbReference>
<evidence type="ECO:0000256" key="3">
    <source>
        <dbReference type="ARBA" id="ARBA00023125"/>
    </source>
</evidence>
<dbReference type="CDD" id="cd06170">
    <property type="entry name" value="LuxR_C_like"/>
    <property type="match status" value="1"/>
</dbReference>
<keyword evidence="2" id="KW-0805">Transcription regulation</keyword>
<dbReference type="InterPro" id="IPR011006">
    <property type="entry name" value="CheY-like_superfamily"/>
</dbReference>
<dbReference type="InterPro" id="IPR000792">
    <property type="entry name" value="Tscrpt_reg_LuxR_C"/>
</dbReference>
<keyword evidence="9" id="KW-1185">Reference proteome</keyword>
<dbReference type="PANTHER" id="PTHR43214:SF24">
    <property type="entry name" value="TRANSCRIPTIONAL REGULATORY PROTEIN NARL-RELATED"/>
    <property type="match status" value="1"/>
</dbReference>
<evidence type="ECO:0000256" key="1">
    <source>
        <dbReference type="ARBA" id="ARBA00022553"/>
    </source>
</evidence>
<dbReference type="InterPro" id="IPR058245">
    <property type="entry name" value="NreC/VraR/RcsB-like_REC"/>
</dbReference>
<sequence length="217" mass="23361">MRVIRVLLVDDEELVRSGLRLILEASGDIAIAGEARDGAEAVSAVRRLRPEVVLMDVRMPVMDGLTAARHLLAESQPPKLIMLTTFDLDEYVHEALRLGAVGFLLKDTPPRELASAVRAVAGGQAMLSPSVTKRLISSYADRAPSRAQAARKQLAGLTGREEDVIRALARGLSNAEIGRELRLTEATVKAHVSRVLAKLGLANRVQAAILVHDADLA</sequence>
<keyword evidence="1 5" id="KW-0597">Phosphoprotein</keyword>
<evidence type="ECO:0000259" key="6">
    <source>
        <dbReference type="PROSITE" id="PS50043"/>
    </source>
</evidence>
<organism evidence="8 9">
    <name type="scientific">Nonomuraea maheshkhaliensis</name>
    <dbReference type="NCBI Taxonomy" id="419590"/>
    <lineage>
        <taxon>Bacteria</taxon>
        <taxon>Bacillati</taxon>
        <taxon>Actinomycetota</taxon>
        <taxon>Actinomycetes</taxon>
        <taxon>Streptosporangiales</taxon>
        <taxon>Streptosporangiaceae</taxon>
        <taxon>Nonomuraea</taxon>
    </lineage>
</organism>
<dbReference type="PANTHER" id="PTHR43214">
    <property type="entry name" value="TWO-COMPONENT RESPONSE REGULATOR"/>
    <property type="match status" value="1"/>
</dbReference>
<dbReference type="SMART" id="SM00421">
    <property type="entry name" value="HTH_LUXR"/>
    <property type="match status" value="1"/>
</dbReference>
<evidence type="ECO:0000313" key="9">
    <source>
        <dbReference type="Proteomes" id="UP001500064"/>
    </source>
</evidence>
<evidence type="ECO:0000256" key="2">
    <source>
        <dbReference type="ARBA" id="ARBA00023015"/>
    </source>
</evidence>